<evidence type="ECO:0000313" key="1">
    <source>
        <dbReference type="EMBL" id="MDQ0168392.1"/>
    </source>
</evidence>
<comment type="caution">
    <text evidence="1">The sequence shown here is derived from an EMBL/GenBank/DDBJ whole genome shotgun (WGS) entry which is preliminary data.</text>
</comment>
<accession>A0ABT9W5N9</accession>
<protein>
    <submittedName>
        <fullName evidence="1">Uncharacterized protein</fullName>
    </submittedName>
</protein>
<reference evidence="1 2" key="1">
    <citation type="submission" date="2023-07" db="EMBL/GenBank/DDBJ databases">
        <title>Genomic Encyclopedia of Type Strains, Phase IV (KMG-IV): sequencing the most valuable type-strain genomes for metagenomic binning, comparative biology and taxonomic classification.</title>
        <authorList>
            <person name="Goeker M."/>
        </authorList>
    </citation>
    <scope>NUCLEOTIDE SEQUENCE [LARGE SCALE GENOMIC DNA]</scope>
    <source>
        <strain evidence="1 2">DSM 12751</strain>
    </source>
</reference>
<gene>
    <name evidence="1" type="ORF">J2S11_004354</name>
</gene>
<dbReference type="Proteomes" id="UP001235840">
    <property type="component" value="Unassembled WGS sequence"/>
</dbReference>
<name>A0ABT9W5N9_9BACI</name>
<sequence>MIKKTESSVLSKAGLIKVDRALESWHDARLRFGNCCR</sequence>
<organism evidence="1 2">
    <name type="scientific">Caldalkalibacillus horti</name>
    <dbReference type="NCBI Taxonomy" id="77523"/>
    <lineage>
        <taxon>Bacteria</taxon>
        <taxon>Bacillati</taxon>
        <taxon>Bacillota</taxon>
        <taxon>Bacilli</taxon>
        <taxon>Bacillales</taxon>
        <taxon>Bacillaceae</taxon>
        <taxon>Caldalkalibacillus</taxon>
    </lineage>
</organism>
<evidence type="ECO:0000313" key="2">
    <source>
        <dbReference type="Proteomes" id="UP001235840"/>
    </source>
</evidence>
<keyword evidence="2" id="KW-1185">Reference proteome</keyword>
<proteinExistence type="predicted"/>
<dbReference type="EMBL" id="JAUSTY010000030">
    <property type="protein sequence ID" value="MDQ0168392.1"/>
    <property type="molecule type" value="Genomic_DNA"/>
</dbReference>